<dbReference type="Pfam" id="PF00155">
    <property type="entry name" value="Aminotran_1_2"/>
    <property type="match status" value="1"/>
</dbReference>
<dbReference type="PROSITE" id="PS00105">
    <property type="entry name" value="AA_TRANSFER_CLASS_1"/>
    <property type="match status" value="1"/>
</dbReference>
<reference evidence="9 10" key="1">
    <citation type="submission" date="2019-08" db="EMBL/GenBank/DDBJ databases">
        <authorList>
            <person name="Peeters C."/>
        </authorList>
    </citation>
    <scope>NUCLEOTIDE SEQUENCE [LARGE SCALE GENOMIC DNA]</scope>
    <source>
        <strain evidence="9 10">LMG 31108</strain>
    </source>
</reference>
<dbReference type="InterPro" id="IPR015422">
    <property type="entry name" value="PyrdxlP-dep_Trfase_small"/>
</dbReference>
<dbReference type="InterPro" id="IPR050596">
    <property type="entry name" value="AspAT/PAT-like"/>
</dbReference>
<dbReference type="InterPro" id="IPR015424">
    <property type="entry name" value="PyrdxlP-dep_Trfase"/>
</dbReference>
<keyword evidence="10" id="KW-1185">Reference proteome</keyword>
<dbReference type="RefSeq" id="WP_150666898.1">
    <property type="nucleotide sequence ID" value="NZ_CABPSB010000001.1"/>
</dbReference>
<evidence type="ECO:0000256" key="7">
    <source>
        <dbReference type="SAM" id="MobiDB-lite"/>
    </source>
</evidence>
<dbReference type="CDD" id="cd00609">
    <property type="entry name" value="AAT_like"/>
    <property type="match status" value="1"/>
</dbReference>
<keyword evidence="3 6" id="KW-0032">Aminotransferase</keyword>
<evidence type="ECO:0000256" key="3">
    <source>
        <dbReference type="ARBA" id="ARBA00022576"/>
    </source>
</evidence>
<dbReference type="OrthoDB" id="9803354at2"/>
<dbReference type="InterPro" id="IPR004839">
    <property type="entry name" value="Aminotransferase_I/II_large"/>
</dbReference>
<evidence type="ECO:0000313" key="9">
    <source>
        <dbReference type="EMBL" id="VVD59467.1"/>
    </source>
</evidence>
<name>A0A5E4R8K0_9BURK</name>
<dbReference type="PANTHER" id="PTHR46383">
    <property type="entry name" value="ASPARTATE AMINOTRANSFERASE"/>
    <property type="match status" value="1"/>
</dbReference>
<keyword evidence="4 6" id="KW-0808">Transferase</keyword>
<evidence type="ECO:0000256" key="4">
    <source>
        <dbReference type="ARBA" id="ARBA00022679"/>
    </source>
</evidence>
<dbReference type="EMBL" id="CABPSB010000001">
    <property type="protein sequence ID" value="VVD59467.1"/>
    <property type="molecule type" value="Genomic_DNA"/>
</dbReference>
<organism evidence="9 10">
    <name type="scientific">Pandoraea anhela</name>
    <dbReference type="NCBI Taxonomy" id="2508295"/>
    <lineage>
        <taxon>Bacteria</taxon>
        <taxon>Pseudomonadati</taxon>
        <taxon>Pseudomonadota</taxon>
        <taxon>Betaproteobacteria</taxon>
        <taxon>Burkholderiales</taxon>
        <taxon>Burkholderiaceae</taxon>
        <taxon>Pandoraea</taxon>
    </lineage>
</organism>
<dbReference type="EC" id="2.6.1.-" evidence="6"/>
<evidence type="ECO:0000313" key="10">
    <source>
        <dbReference type="Proteomes" id="UP000406256"/>
    </source>
</evidence>
<evidence type="ECO:0000256" key="5">
    <source>
        <dbReference type="ARBA" id="ARBA00022898"/>
    </source>
</evidence>
<feature type="region of interest" description="Disordered" evidence="7">
    <location>
        <begin position="1"/>
        <end position="23"/>
    </location>
</feature>
<dbReference type="PANTHER" id="PTHR46383:SF1">
    <property type="entry name" value="ASPARTATE AMINOTRANSFERASE"/>
    <property type="match status" value="1"/>
</dbReference>
<evidence type="ECO:0000256" key="1">
    <source>
        <dbReference type="ARBA" id="ARBA00001933"/>
    </source>
</evidence>
<protein>
    <recommendedName>
        <fullName evidence="6">Aminotransferase</fullName>
        <ecNumber evidence="6">2.6.1.-</ecNumber>
    </recommendedName>
</protein>
<dbReference type="FunFam" id="3.40.640.10:FF:000033">
    <property type="entry name" value="Aspartate aminotransferase"/>
    <property type="match status" value="1"/>
</dbReference>
<keyword evidence="5" id="KW-0663">Pyridoxal phosphate</keyword>
<dbReference type="InterPro" id="IPR004838">
    <property type="entry name" value="NHTrfase_class1_PyrdxlP-BS"/>
</dbReference>
<accession>A0A5E4R8K0</accession>
<dbReference type="InterPro" id="IPR015421">
    <property type="entry name" value="PyrdxlP-dep_Trfase_major"/>
</dbReference>
<proteinExistence type="inferred from homology"/>
<evidence type="ECO:0000256" key="6">
    <source>
        <dbReference type="RuleBase" id="RU000481"/>
    </source>
</evidence>
<dbReference type="GO" id="GO:0006520">
    <property type="term" value="P:amino acid metabolic process"/>
    <property type="evidence" value="ECO:0007669"/>
    <property type="project" value="InterPro"/>
</dbReference>
<evidence type="ECO:0000259" key="8">
    <source>
        <dbReference type="Pfam" id="PF00155"/>
    </source>
</evidence>
<dbReference type="Gene3D" id="3.90.1150.10">
    <property type="entry name" value="Aspartate Aminotransferase, domain 1"/>
    <property type="match status" value="1"/>
</dbReference>
<comment type="similarity">
    <text evidence="2 6">Belongs to the class-I pyridoxal-phosphate-dependent aminotransferase family.</text>
</comment>
<dbReference type="GO" id="GO:0030170">
    <property type="term" value="F:pyridoxal phosphate binding"/>
    <property type="evidence" value="ECO:0007669"/>
    <property type="project" value="InterPro"/>
</dbReference>
<evidence type="ECO:0000256" key="2">
    <source>
        <dbReference type="ARBA" id="ARBA00007441"/>
    </source>
</evidence>
<dbReference type="SUPFAM" id="SSF53383">
    <property type="entry name" value="PLP-dependent transferases"/>
    <property type="match status" value="1"/>
</dbReference>
<dbReference type="AlphaFoldDB" id="A0A5E4R8K0"/>
<dbReference type="Gene3D" id="3.40.640.10">
    <property type="entry name" value="Type I PLP-dependent aspartate aminotransferase-like (Major domain)"/>
    <property type="match status" value="1"/>
</dbReference>
<feature type="domain" description="Aminotransferase class I/classII large" evidence="8">
    <location>
        <begin position="30"/>
        <end position="391"/>
    </location>
</feature>
<gene>
    <name evidence="9" type="ORF">PAN31108_00030</name>
</gene>
<sequence>MFSKMMESLRPSPIQQMAERSRVASASGQDIVDMTLGEPDFPTPHHIGEAAVRAIGDGQTRYTPINGSVRLREAIVDKFSRDNGIETSLAEISVGCGGKQVIYQAMLATLNPGDEVLIPAPYWSSYGDIVSMNGGVLKPIATRPEAGYALQVEDLDRAITSRTKWLVLNSPSNPSGTAYSQAQLEAFCDVIRRSRHQRFFILADDIYEHILFDERKFHSLARVAPDLKDRILTVNGVSKAYSMTGWRVGYACGPKALIDAMTKIQMQVNSHTSSVSQAAAVAALSGPQDEVVRRCGIFQHRRDLLLDAFAKIEGLHTPRPEGAFYVFPDVRRFIGKTKEDGSLISTDVDLAIYLLNAGVAVVPGSGFGMPGFMRLSYATSDERLKEAAIRIRDAFARLR</sequence>
<comment type="cofactor">
    <cofactor evidence="1 6">
        <name>pyridoxal 5'-phosphate</name>
        <dbReference type="ChEBI" id="CHEBI:597326"/>
    </cofactor>
</comment>
<dbReference type="GO" id="GO:0008483">
    <property type="term" value="F:transaminase activity"/>
    <property type="evidence" value="ECO:0007669"/>
    <property type="project" value="UniProtKB-KW"/>
</dbReference>
<dbReference type="Proteomes" id="UP000406256">
    <property type="component" value="Unassembled WGS sequence"/>
</dbReference>